<dbReference type="EMBL" id="JAHRIQ010048280">
    <property type="protein sequence ID" value="MEQ2237085.1"/>
    <property type="molecule type" value="Genomic_DNA"/>
</dbReference>
<evidence type="ECO:0000313" key="1">
    <source>
        <dbReference type="EMBL" id="MEQ2237085.1"/>
    </source>
</evidence>
<accession>A0ABV0TVZ2</accession>
<comment type="caution">
    <text evidence="1">The sequence shown here is derived from an EMBL/GenBank/DDBJ whole genome shotgun (WGS) entry which is preliminary data.</text>
</comment>
<keyword evidence="2" id="KW-1185">Reference proteome</keyword>
<protein>
    <submittedName>
        <fullName evidence="1">Uncharacterized protein</fullName>
    </submittedName>
</protein>
<dbReference type="Proteomes" id="UP001482620">
    <property type="component" value="Unassembled WGS sequence"/>
</dbReference>
<name>A0ABV0TVZ2_9TELE</name>
<proteinExistence type="predicted"/>
<sequence length="67" mass="7564">MSVKLLAVGFDHICTGWPAGQHDGRLLHMGRKGSLFKCHSRAGMKVPEGKWRCLGKRMECKLHSPQY</sequence>
<reference evidence="1 2" key="1">
    <citation type="submission" date="2021-06" db="EMBL/GenBank/DDBJ databases">
        <authorList>
            <person name="Palmer J.M."/>
        </authorList>
    </citation>
    <scope>NUCLEOTIDE SEQUENCE [LARGE SCALE GENOMIC DNA]</scope>
    <source>
        <strain evidence="2">if_2019</strain>
        <tissue evidence="1">Muscle</tissue>
    </source>
</reference>
<gene>
    <name evidence="1" type="ORF">ILYODFUR_019386</name>
</gene>
<evidence type="ECO:0000313" key="2">
    <source>
        <dbReference type="Proteomes" id="UP001482620"/>
    </source>
</evidence>
<organism evidence="1 2">
    <name type="scientific">Ilyodon furcidens</name>
    <name type="common">goldbreast splitfin</name>
    <dbReference type="NCBI Taxonomy" id="33524"/>
    <lineage>
        <taxon>Eukaryota</taxon>
        <taxon>Metazoa</taxon>
        <taxon>Chordata</taxon>
        <taxon>Craniata</taxon>
        <taxon>Vertebrata</taxon>
        <taxon>Euteleostomi</taxon>
        <taxon>Actinopterygii</taxon>
        <taxon>Neopterygii</taxon>
        <taxon>Teleostei</taxon>
        <taxon>Neoteleostei</taxon>
        <taxon>Acanthomorphata</taxon>
        <taxon>Ovalentaria</taxon>
        <taxon>Atherinomorphae</taxon>
        <taxon>Cyprinodontiformes</taxon>
        <taxon>Goodeidae</taxon>
        <taxon>Ilyodon</taxon>
    </lineage>
</organism>